<keyword evidence="4" id="KW-0472">Membrane</keyword>
<dbReference type="PANTHER" id="PTHR23244:SF471">
    <property type="entry name" value="GUANINE NUCLEOTIDE-BINDING PROTEIN SUBUNIT BETA 1-RELATED"/>
    <property type="match status" value="1"/>
</dbReference>
<keyword evidence="4" id="KW-1133">Transmembrane helix</keyword>
<reference evidence="8" key="2">
    <citation type="submission" date="2019-10" db="EMBL/GenBank/DDBJ databases">
        <title>Conservation and host-specific expression of non-tandemly repeated heterogenous ribosome RNA gene in arbuscular mycorrhizal fungi.</title>
        <authorList>
            <person name="Maeda T."/>
            <person name="Kobayashi Y."/>
            <person name="Nakagawa T."/>
            <person name="Ezawa T."/>
            <person name="Yamaguchi K."/>
            <person name="Bino T."/>
            <person name="Nishimoto Y."/>
            <person name="Shigenobu S."/>
            <person name="Kawaguchi M."/>
        </authorList>
    </citation>
    <scope>NUCLEOTIDE SEQUENCE</scope>
    <source>
        <strain evidence="8">HR1</strain>
    </source>
</reference>
<feature type="transmembrane region" description="Helical" evidence="4">
    <location>
        <begin position="401"/>
        <end position="424"/>
    </location>
</feature>
<dbReference type="AlphaFoldDB" id="A0A2Z6QD82"/>
<accession>A0A2Z6QD82</accession>
<dbReference type="OrthoDB" id="432528at2759"/>
<evidence type="ECO:0000313" key="7">
    <source>
        <dbReference type="EMBL" id="GBB86472.1"/>
    </source>
</evidence>
<keyword evidence="5" id="KW-0732">Signal</keyword>
<dbReference type="Gene3D" id="2.120.10.80">
    <property type="entry name" value="Kelch-type beta propeller"/>
    <property type="match status" value="2"/>
</dbReference>
<keyword evidence="1" id="KW-0880">Kelch repeat</keyword>
<evidence type="ECO:0000256" key="5">
    <source>
        <dbReference type="SAM" id="SignalP"/>
    </source>
</evidence>
<dbReference type="InterPro" id="IPR056737">
    <property type="entry name" value="Beta-prop_ATRN-MKLN-like"/>
</dbReference>
<name>A0A2Z6QD82_9GLOM</name>
<feature type="signal peptide" evidence="5">
    <location>
        <begin position="1"/>
        <end position="23"/>
    </location>
</feature>
<dbReference type="PANTHER" id="PTHR23244">
    <property type="entry name" value="KELCH REPEAT DOMAIN"/>
    <property type="match status" value="1"/>
</dbReference>
<evidence type="ECO:0000256" key="3">
    <source>
        <dbReference type="SAM" id="MobiDB-lite"/>
    </source>
</evidence>
<evidence type="ECO:0000256" key="1">
    <source>
        <dbReference type="ARBA" id="ARBA00022441"/>
    </source>
</evidence>
<comment type="caution">
    <text evidence="7">The sequence shown here is derived from an EMBL/GenBank/DDBJ whole genome shotgun (WGS) entry which is preliminary data.</text>
</comment>
<evidence type="ECO:0000256" key="2">
    <source>
        <dbReference type="ARBA" id="ARBA00022737"/>
    </source>
</evidence>
<reference evidence="7 9" key="1">
    <citation type="submission" date="2017-11" db="EMBL/GenBank/DDBJ databases">
        <title>The genome of Rhizophagus clarus HR1 reveals common genetic basis of auxotrophy among arbuscular mycorrhizal fungi.</title>
        <authorList>
            <person name="Kobayashi Y."/>
        </authorList>
    </citation>
    <scope>NUCLEOTIDE SEQUENCE [LARGE SCALE GENOMIC DNA]</scope>
    <source>
        <strain evidence="7 9">HR1</strain>
    </source>
</reference>
<dbReference type="Proteomes" id="UP000615446">
    <property type="component" value="Unassembled WGS sequence"/>
</dbReference>
<feature type="compositionally biased region" description="Low complexity" evidence="3">
    <location>
        <begin position="371"/>
        <end position="393"/>
    </location>
</feature>
<evidence type="ECO:0000313" key="9">
    <source>
        <dbReference type="Proteomes" id="UP000247702"/>
    </source>
</evidence>
<feature type="region of interest" description="Disordered" evidence="3">
    <location>
        <begin position="371"/>
        <end position="394"/>
    </location>
</feature>
<gene>
    <name evidence="8" type="ORF">RCL2_000250000</name>
    <name evidence="7" type="ORF">RclHR1_01290016</name>
</gene>
<feature type="chain" id="PRO_5036060051" description="Attractin/MKLN-like beta-propeller domain-containing protein" evidence="5">
    <location>
        <begin position="24"/>
        <end position="435"/>
    </location>
</feature>
<evidence type="ECO:0000259" key="6">
    <source>
        <dbReference type="Pfam" id="PF24981"/>
    </source>
</evidence>
<dbReference type="Proteomes" id="UP000247702">
    <property type="component" value="Unassembled WGS sequence"/>
</dbReference>
<keyword evidence="9" id="KW-1185">Reference proteome</keyword>
<evidence type="ECO:0000256" key="4">
    <source>
        <dbReference type="SAM" id="Phobius"/>
    </source>
</evidence>
<feature type="domain" description="Attractin/MKLN-like beta-propeller" evidence="6">
    <location>
        <begin position="18"/>
        <end position="289"/>
    </location>
</feature>
<keyword evidence="2" id="KW-0677">Repeat</keyword>
<dbReference type="InterPro" id="IPR015915">
    <property type="entry name" value="Kelch-typ_b-propeller"/>
</dbReference>
<dbReference type="SUPFAM" id="SSF117281">
    <property type="entry name" value="Kelch motif"/>
    <property type="match status" value="1"/>
</dbReference>
<organism evidence="7 9">
    <name type="scientific">Rhizophagus clarus</name>
    <dbReference type="NCBI Taxonomy" id="94130"/>
    <lineage>
        <taxon>Eukaryota</taxon>
        <taxon>Fungi</taxon>
        <taxon>Fungi incertae sedis</taxon>
        <taxon>Mucoromycota</taxon>
        <taxon>Glomeromycotina</taxon>
        <taxon>Glomeromycetes</taxon>
        <taxon>Glomerales</taxon>
        <taxon>Glomeraceae</taxon>
        <taxon>Rhizophagus</taxon>
    </lineage>
</organism>
<dbReference type="EMBL" id="BEXD01000324">
    <property type="protein sequence ID" value="GBB86472.1"/>
    <property type="molecule type" value="Genomic_DNA"/>
</dbReference>
<dbReference type="Pfam" id="PF24981">
    <property type="entry name" value="Beta-prop_ATRN-LZTR1"/>
    <property type="match status" value="1"/>
</dbReference>
<evidence type="ECO:0000313" key="8">
    <source>
        <dbReference type="EMBL" id="GES75045.1"/>
    </source>
</evidence>
<proteinExistence type="predicted"/>
<sequence>MKLIRILGIIFCFINFQINITSSEQYVLKNRALHTATLIGKKIYFLGGLTKSLTGPSTYSTNDFFTLDVSKWFNQSEGYPYEDLSNSTVNVIPVHNRATTSVGGHFKDSIFLFDGDMGRQSNYASETLQSFSTSQQTWENVEINFGEEPLRKTSMNAATDNNGKVYLFGGAKELTLNPIQYFSNMDVFDTINKSWQSMNTPVTPRDGYTATYIPESNIIIYIGGFGKSNPYVTAGLIDMSNLDIYNTVNNSWGKLSTKDPPKSRVFHTAVLTNDHGRIIVFGGADYTTKNPAGTYYEVLDVNTYQWYHSYKDIDFGVPYKGHTATLVDDYMFIAFGFVYTEDGTILSDKIWTYKIGDYADFELINRISEPSTTVSPSLKPSSSTEPSTKPSSSDTKHIKTVVIAATISSSLVFVSIIIAAFVLYKRYKRRVLLIE</sequence>
<dbReference type="EMBL" id="BLAL01000013">
    <property type="protein sequence ID" value="GES75045.1"/>
    <property type="molecule type" value="Genomic_DNA"/>
</dbReference>
<keyword evidence="4" id="KW-0812">Transmembrane</keyword>
<protein>
    <recommendedName>
        <fullName evidence="6">Attractin/MKLN-like beta-propeller domain-containing protein</fullName>
    </recommendedName>
</protein>